<feature type="domain" description="Antirepressor protein C-terminal" evidence="1">
    <location>
        <begin position="35"/>
        <end position="119"/>
    </location>
</feature>
<reference evidence="2 3" key="1">
    <citation type="submission" date="2016-11" db="EMBL/GenBank/DDBJ databases">
        <authorList>
            <person name="Jaros S."/>
            <person name="Januszkiewicz K."/>
            <person name="Wedrychowicz H."/>
        </authorList>
    </citation>
    <scope>NUCLEOTIDE SEQUENCE [LARGE SCALE GENOMIC DNA]</scope>
    <source>
        <strain evidence="2 3">KHT3</strain>
    </source>
</reference>
<protein>
    <submittedName>
        <fullName evidence="2">Phage antirepressor protein KilAC domain-containing protein</fullName>
    </submittedName>
</protein>
<accession>A0A1M6T4F8</accession>
<evidence type="ECO:0000259" key="1">
    <source>
        <dbReference type="Pfam" id="PF03374"/>
    </source>
</evidence>
<name>A0A1M6T4F8_XYLRU</name>
<dbReference type="InterPro" id="IPR005039">
    <property type="entry name" value="Ant_C"/>
</dbReference>
<dbReference type="GO" id="GO:0003677">
    <property type="term" value="F:DNA binding"/>
    <property type="evidence" value="ECO:0007669"/>
    <property type="project" value="InterPro"/>
</dbReference>
<dbReference type="OrthoDB" id="1078540at2"/>
<sequence>MNTMIISISELTSNHVVKEADLMIAEELKQLNSYSKFCYTATEIAKTYGMKGNDLISFLKDRRIIKKVNGNYMPTGQYQNQGLTAYRYSMKYTQQGQRKIKMTLVWTEKGREFLKEIIKH</sequence>
<evidence type="ECO:0000313" key="3">
    <source>
        <dbReference type="Proteomes" id="UP000184130"/>
    </source>
</evidence>
<dbReference type="Pfam" id="PF03374">
    <property type="entry name" value="ANT"/>
    <property type="match status" value="1"/>
</dbReference>
<proteinExistence type="predicted"/>
<gene>
    <name evidence="2" type="ORF">SAMN05216463_1054</name>
</gene>
<evidence type="ECO:0000313" key="2">
    <source>
        <dbReference type="EMBL" id="SHK51893.1"/>
    </source>
</evidence>
<dbReference type="EMBL" id="FRBD01000005">
    <property type="protein sequence ID" value="SHK51893.1"/>
    <property type="molecule type" value="Genomic_DNA"/>
</dbReference>
<dbReference type="AlphaFoldDB" id="A0A1M6T4F8"/>
<dbReference type="Proteomes" id="UP000184130">
    <property type="component" value="Unassembled WGS sequence"/>
</dbReference>
<organism evidence="2 3">
    <name type="scientific">Xylanibacter ruminicola</name>
    <name type="common">Prevotella ruminicola</name>
    <dbReference type="NCBI Taxonomy" id="839"/>
    <lineage>
        <taxon>Bacteria</taxon>
        <taxon>Pseudomonadati</taxon>
        <taxon>Bacteroidota</taxon>
        <taxon>Bacteroidia</taxon>
        <taxon>Bacteroidales</taxon>
        <taxon>Prevotellaceae</taxon>
        <taxon>Xylanibacter</taxon>
    </lineage>
</organism>
<dbReference type="RefSeq" id="WP_081373091.1">
    <property type="nucleotide sequence ID" value="NZ_FRBD01000005.1"/>
</dbReference>